<comment type="subcellular location">
    <subcellularLocation>
        <location evidence="6">Cell membrane</location>
        <topology evidence="6">Multi-pass membrane protein</topology>
    </subcellularLocation>
    <subcellularLocation>
        <location evidence="1">Membrane</location>
        <topology evidence="1">Multi-pass membrane protein</topology>
    </subcellularLocation>
</comment>
<evidence type="ECO:0000256" key="5">
    <source>
        <dbReference type="ARBA" id="ARBA00023136"/>
    </source>
</evidence>
<keyword evidence="5 7" id="KW-0472">Membrane</keyword>
<gene>
    <name evidence="9" type="ORF">F0M18_18180</name>
</gene>
<accession>A0A5B0WQ93</accession>
<evidence type="ECO:0000256" key="6">
    <source>
        <dbReference type="RuleBase" id="RU003376"/>
    </source>
</evidence>
<dbReference type="SUPFAM" id="SSF81452">
    <property type="entry name" value="Cytochrome c oxidase subunit III-like"/>
    <property type="match status" value="1"/>
</dbReference>
<evidence type="ECO:0000256" key="4">
    <source>
        <dbReference type="ARBA" id="ARBA00022989"/>
    </source>
</evidence>
<dbReference type="GO" id="GO:0005886">
    <property type="term" value="C:plasma membrane"/>
    <property type="evidence" value="ECO:0007669"/>
    <property type="project" value="UniProtKB-SubCell"/>
</dbReference>
<name>A0A5B0WQ93_9GAMM</name>
<dbReference type="AlphaFoldDB" id="A0A5B0WQ93"/>
<dbReference type="Pfam" id="PF00510">
    <property type="entry name" value="COX3"/>
    <property type="match status" value="1"/>
</dbReference>
<dbReference type="PANTHER" id="PTHR11403:SF6">
    <property type="entry name" value="NITRIC OXIDE REDUCTASE SUBUNIT E"/>
    <property type="match status" value="1"/>
</dbReference>
<dbReference type="PANTHER" id="PTHR11403">
    <property type="entry name" value="CYTOCHROME C OXIDASE SUBUNIT III"/>
    <property type="match status" value="1"/>
</dbReference>
<evidence type="ECO:0000313" key="10">
    <source>
        <dbReference type="Proteomes" id="UP000323708"/>
    </source>
</evidence>
<dbReference type="InterPro" id="IPR024791">
    <property type="entry name" value="Cyt_c/ubiquinol_Oxase_su3"/>
</dbReference>
<organism evidence="9 10">
    <name type="scientific">Pseudohalioglobus sediminis</name>
    <dbReference type="NCBI Taxonomy" id="2606449"/>
    <lineage>
        <taxon>Bacteria</taxon>
        <taxon>Pseudomonadati</taxon>
        <taxon>Pseudomonadota</taxon>
        <taxon>Gammaproteobacteria</taxon>
        <taxon>Cellvibrionales</taxon>
        <taxon>Halieaceae</taxon>
        <taxon>Pseudohalioglobus</taxon>
    </lineage>
</organism>
<dbReference type="GO" id="GO:0004129">
    <property type="term" value="F:cytochrome-c oxidase activity"/>
    <property type="evidence" value="ECO:0007669"/>
    <property type="project" value="InterPro"/>
</dbReference>
<evidence type="ECO:0000259" key="8">
    <source>
        <dbReference type="PROSITE" id="PS50253"/>
    </source>
</evidence>
<sequence>MPPPDVSTASATAGDQRRGVIPGGADIWVLLGGDFMVFGLFFATYAWYWQQDPTVFAQAQAQVNTLIGFANTLLLLTGSWFAASAMRQVRSGRADRAARLMGLAGVSGILFLVNKSIEWQHLFSLGISVDSNDYFILFFMLTGIHGLHVIIGSAVLLWFWLRLRSGSATAPSSQALEGGTLFWHLVDVLWIVLFALVYLVS</sequence>
<evidence type="ECO:0000256" key="2">
    <source>
        <dbReference type="ARBA" id="ARBA00010581"/>
    </source>
</evidence>
<evidence type="ECO:0000313" key="9">
    <source>
        <dbReference type="EMBL" id="KAA1188425.1"/>
    </source>
</evidence>
<comment type="caution">
    <text evidence="9">The sequence shown here is derived from an EMBL/GenBank/DDBJ whole genome shotgun (WGS) entry which is preliminary data.</text>
</comment>
<dbReference type="InterPro" id="IPR000298">
    <property type="entry name" value="Cyt_c_oxidase-like_su3"/>
</dbReference>
<feature type="transmembrane region" description="Helical" evidence="7">
    <location>
        <begin position="181"/>
        <end position="200"/>
    </location>
</feature>
<comment type="similarity">
    <text evidence="2 6">Belongs to the cytochrome c oxidase subunit 3 family.</text>
</comment>
<dbReference type="PROSITE" id="PS50253">
    <property type="entry name" value="COX3"/>
    <property type="match status" value="1"/>
</dbReference>
<feature type="transmembrane region" description="Helical" evidence="7">
    <location>
        <begin position="97"/>
        <end position="114"/>
    </location>
</feature>
<proteinExistence type="inferred from homology"/>
<dbReference type="InterPro" id="IPR013833">
    <property type="entry name" value="Cyt_c_oxidase_su3_a-hlx"/>
</dbReference>
<dbReference type="GO" id="GO:0019646">
    <property type="term" value="P:aerobic electron transport chain"/>
    <property type="evidence" value="ECO:0007669"/>
    <property type="project" value="InterPro"/>
</dbReference>
<feature type="transmembrane region" description="Helical" evidence="7">
    <location>
        <begin position="61"/>
        <end position="85"/>
    </location>
</feature>
<dbReference type="Gene3D" id="1.20.120.80">
    <property type="entry name" value="Cytochrome c oxidase, subunit III, four-helix bundle"/>
    <property type="match status" value="1"/>
</dbReference>
<evidence type="ECO:0000256" key="7">
    <source>
        <dbReference type="SAM" id="Phobius"/>
    </source>
</evidence>
<evidence type="ECO:0000256" key="1">
    <source>
        <dbReference type="ARBA" id="ARBA00004141"/>
    </source>
</evidence>
<feature type="transmembrane region" description="Helical" evidence="7">
    <location>
        <begin position="134"/>
        <end position="161"/>
    </location>
</feature>
<feature type="domain" description="Heme-copper oxidase subunit III family profile" evidence="8">
    <location>
        <begin position="27"/>
        <end position="201"/>
    </location>
</feature>
<evidence type="ECO:0000256" key="3">
    <source>
        <dbReference type="ARBA" id="ARBA00022692"/>
    </source>
</evidence>
<keyword evidence="10" id="KW-1185">Reference proteome</keyword>
<keyword evidence="3 6" id="KW-0812">Transmembrane</keyword>
<keyword evidence="4 7" id="KW-1133">Transmembrane helix</keyword>
<dbReference type="Proteomes" id="UP000323708">
    <property type="component" value="Unassembled WGS sequence"/>
</dbReference>
<dbReference type="EMBL" id="VTUX01000010">
    <property type="protein sequence ID" value="KAA1188425.1"/>
    <property type="molecule type" value="Genomic_DNA"/>
</dbReference>
<reference evidence="9 10" key="1">
    <citation type="submission" date="2019-09" db="EMBL/GenBank/DDBJ databases">
        <authorList>
            <person name="Chen X.-Y."/>
        </authorList>
    </citation>
    <scope>NUCLEOTIDE SEQUENCE [LARGE SCALE GENOMIC DNA]</scope>
    <source>
        <strain evidence="9 10">NY5</strain>
    </source>
</reference>
<dbReference type="InterPro" id="IPR035973">
    <property type="entry name" value="Cyt_c_oxidase_su3-like_sf"/>
</dbReference>
<feature type="transmembrane region" description="Helical" evidence="7">
    <location>
        <begin position="27"/>
        <end position="49"/>
    </location>
</feature>
<dbReference type="RefSeq" id="WP_149612890.1">
    <property type="nucleotide sequence ID" value="NZ_VTUX01000010.1"/>
</dbReference>
<protein>
    <recommendedName>
        <fullName evidence="8">Heme-copper oxidase subunit III family profile domain-containing protein</fullName>
    </recommendedName>
</protein>